<dbReference type="Proteomes" id="UP001167796">
    <property type="component" value="Unassembled WGS sequence"/>
</dbReference>
<dbReference type="PANTHER" id="PTHR35580">
    <property type="entry name" value="CELL SURFACE GLYCOPROTEIN (S-LAYER PROTEIN)-LIKE PROTEIN"/>
    <property type="match status" value="1"/>
</dbReference>
<dbReference type="SUPFAM" id="SSF63829">
    <property type="entry name" value="Calcium-dependent phosphotriesterase"/>
    <property type="match status" value="1"/>
</dbReference>
<dbReference type="RefSeq" id="WP_305013329.1">
    <property type="nucleotide sequence ID" value="NZ_JAUQSX010000012.1"/>
</dbReference>
<dbReference type="Gene3D" id="2.60.40.10">
    <property type="entry name" value="Immunoglobulins"/>
    <property type="match status" value="1"/>
</dbReference>
<dbReference type="PANTHER" id="PTHR35580:SF1">
    <property type="entry name" value="PHYTASE-LIKE DOMAIN-CONTAINING PROTEIN"/>
    <property type="match status" value="1"/>
</dbReference>
<gene>
    <name evidence="2" type="ORF">Q5H92_20010</name>
</gene>
<dbReference type="InterPro" id="IPR002909">
    <property type="entry name" value="IPT_dom"/>
</dbReference>
<dbReference type="InterPro" id="IPR013783">
    <property type="entry name" value="Ig-like_fold"/>
</dbReference>
<evidence type="ECO:0000313" key="2">
    <source>
        <dbReference type="EMBL" id="MDO7848661.1"/>
    </source>
</evidence>
<dbReference type="CDD" id="cd00102">
    <property type="entry name" value="IPT"/>
    <property type="match status" value="1"/>
</dbReference>
<accession>A0ABT9AI77</accession>
<dbReference type="Pfam" id="PF01833">
    <property type="entry name" value="TIG"/>
    <property type="match status" value="1"/>
</dbReference>
<reference evidence="2" key="1">
    <citation type="submission" date="2023-07" db="EMBL/GenBank/DDBJ databases">
        <authorList>
            <person name="Kim M.K."/>
        </authorList>
    </citation>
    <scope>NUCLEOTIDE SEQUENCE</scope>
    <source>
        <strain evidence="2">M29</strain>
    </source>
</reference>
<dbReference type="Pfam" id="PF06739">
    <property type="entry name" value="SBBP"/>
    <property type="match status" value="1"/>
</dbReference>
<dbReference type="EMBL" id="JAUQSX010000012">
    <property type="protein sequence ID" value="MDO7848661.1"/>
    <property type="molecule type" value="Genomic_DNA"/>
</dbReference>
<sequence>MLLLLRFFRPESHYLGLLVWLLILTLQPAAAQAPAFGQAMVVGTCQSGSRSEVTSTALDSFGYAYVTGTFAGTVSFGTFTLTSTQTTDQDVFVAKLDGAGNYLWVAQAGGGQQDMGGGVAVDANGAVYVTGAFYSSAATFGAFTLNATYSGYPAVVNADIFVARLDASGQWLWASRAGGTGSEGANQLAIDQAGDVYITGGFGGATTTFGTTTLNNSPNNAGVYELFVAKIDAQGTWQWARSGGGGGQDVGFDIAVDGANNVYITGLVQSTLGQFGPFALPANTYSADDVLVAKLDAGGTWLWAVRAGSLSIDEAYGIAVDAVGNAYVTGRFSGATATFGAITLTNGGPMYGYGGTDELFVAKLSPAGVWQWAVRGGGDSNEAGRGIALDGTGRLQVVGSFSSAVARLGPFSLPNTSTGTLYSNQMLYPTDAFLAYLSTGGAWLGAVGSQGLGDEYAAAIAADATGNASIVGNFKSAIATFGSTALAGNTVLPTGYATLVPNTAPLLRVSSLAPSSGAPGQTVTLTGSGFVSVAAVLFNGTPAASFAVQSSTRLTAVVPAGVTAGPVSVRTAAGTGLSGTAFQPTVLATAAPAATTFETWPNPVHPDESLQLRLPKSVAPTAITRLELRNALGQTVRAEQFSGSTVRVSVRGLAPGVYSLMLSPTGHPMLRGRVLLAE</sequence>
<proteinExistence type="predicted"/>
<dbReference type="SUPFAM" id="SSF81296">
    <property type="entry name" value="E set domains"/>
    <property type="match status" value="1"/>
</dbReference>
<dbReference type="InterPro" id="IPR052918">
    <property type="entry name" value="Motility_Chemotaxis_Reg"/>
</dbReference>
<dbReference type="InterPro" id="IPR014756">
    <property type="entry name" value="Ig_E-set"/>
</dbReference>
<dbReference type="InterPro" id="IPR010620">
    <property type="entry name" value="SBBP_repeat"/>
</dbReference>
<evidence type="ECO:0000313" key="3">
    <source>
        <dbReference type="Proteomes" id="UP001167796"/>
    </source>
</evidence>
<feature type="domain" description="IPT/TIG" evidence="1">
    <location>
        <begin position="508"/>
        <end position="578"/>
    </location>
</feature>
<keyword evidence="3" id="KW-1185">Reference proteome</keyword>
<evidence type="ECO:0000259" key="1">
    <source>
        <dbReference type="Pfam" id="PF01833"/>
    </source>
</evidence>
<organism evidence="2 3">
    <name type="scientific">Hymenobacter mellowenesis</name>
    <dbReference type="NCBI Taxonomy" id="3063995"/>
    <lineage>
        <taxon>Bacteria</taxon>
        <taxon>Pseudomonadati</taxon>
        <taxon>Bacteroidota</taxon>
        <taxon>Cytophagia</taxon>
        <taxon>Cytophagales</taxon>
        <taxon>Hymenobacteraceae</taxon>
        <taxon>Hymenobacter</taxon>
    </lineage>
</organism>
<protein>
    <submittedName>
        <fullName evidence="2">SBBP repeat-containing protein</fullName>
    </submittedName>
</protein>
<name>A0ABT9AI77_9BACT</name>
<comment type="caution">
    <text evidence="2">The sequence shown here is derived from an EMBL/GenBank/DDBJ whole genome shotgun (WGS) entry which is preliminary data.</text>
</comment>